<protein>
    <submittedName>
        <fullName evidence="14">Probably inactive leucine-rich repeat receptor-like protein kinase At2g25790 isoform X1</fullName>
    </submittedName>
</protein>
<dbReference type="GeneID" id="104592077"/>
<keyword evidence="13" id="KW-1185">Reference proteome</keyword>
<reference evidence="14" key="1">
    <citation type="submission" date="2025-08" db="UniProtKB">
        <authorList>
            <consortium name="RefSeq"/>
        </authorList>
    </citation>
    <scope>IDENTIFICATION</scope>
</reference>
<dbReference type="FunFam" id="3.80.10.10:FF:000356">
    <property type="entry name" value="LRR receptor-like serine/threonine-protein kinase"/>
    <property type="match status" value="1"/>
</dbReference>
<dbReference type="SMART" id="SM00365">
    <property type="entry name" value="LRR_SD22"/>
    <property type="match status" value="5"/>
</dbReference>
<dbReference type="SUPFAM" id="SSF52058">
    <property type="entry name" value="L domain-like"/>
    <property type="match status" value="1"/>
</dbReference>
<dbReference type="PANTHER" id="PTHR47988">
    <property type="entry name" value="SOMATIC EMBRYOGENESIS RECEPTOR KINASE 1"/>
    <property type="match status" value="1"/>
</dbReference>
<evidence type="ECO:0000313" key="13">
    <source>
        <dbReference type="Proteomes" id="UP000189703"/>
    </source>
</evidence>
<accession>A0A1U8Q0M4</accession>
<evidence type="ECO:0000256" key="9">
    <source>
        <dbReference type="ARBA" id="ARBA00023136"/>
    </source>
</evidence>
<keyword evidence="7" id="KW-0677">Repeat</keyword>
<evidence type="ECO:0000256" key="8">
    <source>
        <dbReference type="ARBA" id="ARBA00022989"/>
    </source>
</evidence>
<keyword evidence="4" id="KW-0433">Leucine-rich repeat</keyword>
<evidence type="ECO:0000256" key="1">
    <source>
        <dbReference type="ARBA" id="ARBA00004251"/>
    </source>
</evidence>
<dbReference type="Proteomes" id="UP000189703">
    <property type="component" value="Unplaced"/>
</dbReference>
<dbReference type="Gene3D" id="1.10.510.10">
    <property type="entry name" value="Transferase(Phosphotransferase) domain 1"/>
    <property type="match status" value="1"/>
</dbReference>
<dbReference type="AlphaFoldDB" id="A0A1U8Q0M4"/>
<dbReference type="FunFam" id="3.80.10.10:FF:000726">
    <property type="entry name" value="Probably inactive leucine-rich repeat receptor-like protein kinase"/>
    <property type="match status" value="1"/>
</dbReference>
<evidence type="ECO:0000256" key="11">
    <source>
        <dbReference type="SAM" id="Phobius"/>
    </source>
</evidence>
<dbReference type="InterPro" id="IPR000719">
    <property type="entry name" value="Prot_kinase_dom"/>
</dbReference>
<feature type="domain" description="Protein kinase" evidence="12">
    <location>
        <begin position="764"/>
        <end position="1028"/>
    </location>
</feature>
<dbReference type="InterPro" id="IPR011009">
    <property type="entry name" value="Kinase-like_dom_sf"/>
</dbReference>
<evidence type="ECO:0000256" key="6">
    <source>
        <dbReference type="ARBA" id="ARBA00022729"/>
    </source>
</evidence>
<dbReference type="Pfam" id="PF13855">
    <property type="entry name" value="LRR_8"/>
    <property type="match status" value="1"/>
</dbReference>
<organism evidence="13 14">
    <name type="scientific">Nelumbo nucifera</name>
    <name type="common">Sacred lotus</name>
    <dbReference type="NCBI Taxonomy" id="4432"/>
    <lineage>
        <taxon>Eukaryota</taxon>
        <taxon>Viridiplantae</taxon>
        <taxon>Streptophyta</taxon>
        <taxon>Embryophyta</taxon>
        <taxon>Tracheophyta</taxon>
        <taxon>Spermatophyta</taxon>
        <taxon>Magnoliopsida</taxon>
        <taxon>Proteales</taxon>
        <taxon>Nelumbonaceae</taxon>
        <taxon>Nelumbo</taxon>
    </lineage>
</organism>
<feature type="transmembrane region" description="Helical" evidence="11">
    <location>
        <begin position="78"/>
        <end position="99"/>
    </location>
</feature>
<dbReference type="Pfam" id="PF00560">
    <property type="entry name" value="LRR_1"/>
    <property type="match status" value="4"/>
</dbReference>
<name>A0A1U8Q0M4_NELNU</name>
<dbReference type="GO" id="GO:0005524">
    <property type="term" value="F:ATP binding"/>
    <property type="evidence" value="ECO:0007669"/>
    <property type="project" value="InterPro"/>
</dbReference>
<comment type="similarity">
    <text evidence="2">Belongs to the RLP family.</text>
</comment>
<proteinExistence type="inferred from homology"/>
<evidence type="ECO:0000256" key="10">
    <source>
        <dbReference type="ARBA" id="ARBA00023180"/>
    </source>
</evidence>
<dbReference type="OrthoDB" id="676979at2759"/>
<evidence type="ECO:0000256" key="4">
    <source>
        <dbReference type="ARBA" id="ARBA00022614"/>
    </source>
</evidence>
<dbReference type="FunFam" id="3.80.10.10:FF:000129">
    <property type="entry name" value="Leucine-rich repeat receptor-like kinase"/>
    <property type="match status" value="1"/>
</dbReference>
<dbReference type="InterPro" id="IPR013210">
    <property type="entry name" value="LRR_N_plant-typ"/>
</dbReference>
<evidence type="ECO:0000259" key="12">
    <source>
        <dbReference type="PROSITE" id="PS50011"/>
    </source>
</evidence>
<evidence type="ECO:0000256" key="7">
    <source>
        <dbReference type="ARBA" id="ARBA00022737"/>
    </source>
</evidence>
<dbReference type="Gene3D" id="3.30.200.20">
    <property type="entry name" value="Phosphorylase Kinase, domain 1"/>
    <property type="match status" value="1"/>
</dbReference>
<dbReference type="InParanoid" id="A0A1U8Q0M4"/>
<keyword evidence="3" id="KW-1003">Cell membrane</keyword>
<keyword evidence="5 11" id="KW-0812">Transmembrane</keyword>
<dbReference type="InterPro" id="IPR001611">
    <property type="entry name" value="Leu-rich_rpt"/>
</dbReference>
<keyword evidence="6" id="KW-0732">Signal</keyword>
<evidence type="ECO:0000313" key="14">
    <source>
        <dbReference type="RefSeq" id="XP_019052373.1"/>
    </source>
</evidence>
<feature type="transmembrane region" description="Helical" evidence="11">
    <location>
        <begin position="697"/>
        <end position="722"/>
    </location>
</feature>
<keyword evidence="8 11" id="KW-1133">Transmembrane helix</keyword>
<dbReference type="FunFam" id="3.80.10.10:FF:000111">
    <property type="entry name" value="LRR receptor-like serine/threonine-protein kinase ERECTA"/>
    <property type="match status" value="1"/>
</dbReference>
<dbReference type="GO" id="GO:0004672">
    <property type="term" value="F:protein kinase activity"/>
    <property type="evidence" value="ECO:0000318"/>
    <property type="project" value="GO_Central"/>
</dbReference>
<dbReference type="OMA" id="HIDTWID"/>
<dbReference type="InterPro" id="IPR032675">
    <property type="entry name" value="LRR_dom_sf"/>
</dbReference>
<dbReference type="InterPro" id="IPR003591">
    <property type="entry name" value="Leu-rich_rpt_typical-subtyp"/>
</dbReference>
<evidence type="ECO:0000256" key="5">
    <source>
        <dbReference type="ARBA" id="ARBA00022692"/>
    </source>
</evidence>
<dbReference type="Pfam" id="PF13516">
    <property type="entry name" value="LRR_6"/>
    <property type="match status" value="1"/>
</dbReference>
<dbReference type="FunCoup" id="A0A1U8Q0M4">
    <property type="interactions" value="294"/>
</dbReference>
<dbReference type="Pfam" id="PF08263">
    <property type="entry name" value="LRRNT_2"/>
    <property type="match status" value="1"/>
</dbReference>
<dbReference type="Gene3D" id="3.80.10.10">
    <property type="entry name" value="Ribonuclease Inhibitor"/>
    <property type="match status" value="4"/>
</dbReference>
<keyword evidence="10" id="KW-0325">Glycoprotein</keyword>
<dbReference type="Pfam" id="PF23598">
    <property type="entry name" value="LRR_14"/>
    <property type="match status" value="1"/>
</dbReference>
<dbReference type="Pfam" id="PF00069">
    <property type="entry name" value="Pkinase"/>
    <property type="match status" value="1"/>
</dbReference>
<sequence length="1044" mass="115993">MSSCRRQTSNLISLLNSLFLCYKVSVVGKDNNRIKYLSRIYFSVEVFFLFKSVRFIIDDNIGGLKVQTRLPRRKKMANRVAQACLSLLFLLLFSFNAVAEGDDLELLLSFKNSINDSFRFLSSWNSSVAFCNWYGITCVNSSHVSRIELSGKNISGELSPFLFRLSFIESINLSNNEFTGELPNETFSCLSLRYLNLSNNNFTGSIPRGSISGLEILDLSNNLLSGEIPADIGLFTDLKVLDIGGSALKGKIPHSISNLKKLQFLTLASNQLAGEIPRELGQMRSLKWIYLGYNNLSGEIPKEIGDLTSLNHLDLVYNNLTGEIPSSLGNLTDLRYLFLYQNKLTGSIPLSIFDLRKLVSLDLSDNSLNGPIPELVIQLQDLQILHLFGNDFTGTIPVALASLPRLQVLQLWSNRLSGEIPKNLGKQNNLTVLDLSTNNLTGKIPERLCNLGGLYKLILFSNLLEGGIPKSLSYCRSLQRVRLQNNRFSGELSPEFTKLPLIYYLDISGNNLTGRIDRRQWDMPSLQMLSLARNRFTGNLPISFGSKKLENLDLSENSISGTIPRSYGGLSELTQLKLSQNQISGFIPEELSSCTKLVTLDLSENHLSGPIPASLAEMPVLGELDLSENQLIGEIPANLGKVESLVEVNISHNHFYGSLPSTGAFLAINSSAVTGNDLCGGNIASGLPPCKTTKRPVWWFFVTSLLVVLVFLALSLAVVALIRHRNESPLKKVDSEYSNNICDLQLLNSGVSNPVTIDDILSSIKEENVISRGSKGTLYRGKSALKDVQFVVRKMDDKNSLPPSFWMETVELGRFRHPNLVNLIGTCRLEKGAFIVSEFIEGKTLKDILSGLSWERRREMAIRIMKTLWFLHCRCSPSILIGNLSPEEVIVDVKDEPRLRLSLPWLAGGELKGFLASGYVAPETRETMDSSEKSDIYSYGVLLIEILTGKGPIDAELGPHGDIVEWATYCYRECHLDTWIDPAINGHAASSHQDEIVEAMNLALRCTAWDPAKRPCTRDALKILESAMWRSSCYIPGLKFSCNM</sequence>
<dbReference type="GO" id="GO:0005886">
    <property type="term" value="C:plasma membrane"/>
    <property type="evidence" value="ECO:0007669"/>
    <property type="project" value="UniProtKB-SubCell"/>
</dbReference>
<dbReference type="SUPFAM" id="SSF52047">
    <property type="entry name" value="RNI-like"/>
    <property type="match status" value="1"/>
</dbReference>
<dbReference type="PROSITE" id="PS50011">
    <property type="entry name" value="PROTEIN_KINASE_DOM"/>
    <property type="match status" value="1"/>
</dbReference>
<keyword evidence="9 11" id="KW-0472">Membrane</keyword>
<evidence type="ECO:0000256" key="2">
    <source>
        <dbReference type="ARBA" id="ARBA00009592"/>
    </source>
</evidence>
<comment type="subcellular location">
    <subcellularLocation>
        <location evidence="1">Cell membrane</location>
        <topology evidence="1">Single-pass type I membrane protein</topology>
    </subcellularLocation>
</comment>
<gene>
    <name evidence="14" type="primary">LOC104592077</name>
</gene>
<evidence type="ECO:0000256" key="3">
    <source>
        <dbReference type="ARBA" id="ARBA00022475"/>
    </source>
</evidence>
<dbReference type="SUPFAM" id="SSF56112">
    <property type="entry name" value="Protein kinase-like (PK-like)"/>
    <property type="match status" value="1"/>
</dbReference>
<dbReference type="SMART" id="SM00369">
    <property type="entry name" value="LRR_TYP"/>
    <property type="match status" value="10"/>
</dbReference>
<dbReference type="RefSeq" id="XP_019052373.1">
    <property type="nucleotide sequence ID" value="XM_019196828.1"/>
</dbReference>
<dbReference type="InterPro" id="IPR055414">
    <property type="entry name" value="LRR_R13L4/SHOC2-like"/>
</dbReference>